<dbReference type="PANTHER" id="PTHR33545:SF10">
    <property type="entry name" value="UPF0750 MEMBRANE PROTEIN YPJC"/>
    <property type="match status" value="1"/>
</dbReference>
<dbReference type="GO" id="GO:0005886">
    <property type="term" value="C:plasma membrane"/>
    <property type="evidence" value="ECO:0007669"/>
    <property type="project" value="UniProtKB-SubCell"/>
</dbReference>
<comment type="caution">
    <text evidence="9">The sequence shown here is derived from an EMBL/GenBank/DDBJ whole genome shotgun (WGS) entry which is preliminary data.</text>
</comment>
<feature type="domain" description="DUF2179" evidence="8">
    <location>
        <begin position="225"/>
        <end position="279"/>
    </location>
</feature>
<keyword evidence="4 7" id="KW-1133">Transmembrane helix</keyword>
<keyword evidence="2" id="KW-1003">Cell membrane</keyword>
<dbReference type="InterPro" id="IPR015867">
    <property type="entry name" value="N-reg_PII/ATP_PRibTrfase_C"/>
</dbReference>
<protein>
    <recommendedName>
        <fullName evidence="8">DUF2179 domain-containing protein</fullName>
    </recommendedName>
</protein>
<dbReference type="Pfam" id="PF02588">
    <property type="entry name" value="YitT_membrane"/>
    <property type="match status" value="1"/>
</dbReference>
<sequence length="304" mass="32830">MPNGKMRLSSLLFDYMLLFAGSAIFAAGLNAFILANGLAEGGVTGIALILYYRAHWPPGWTILALNLPLFLLGWRTLGSAALVRTVFATVTSSVFIEWMKPLRSVSTHDLLLAALYAGVSIGLGLGLIIRSGGTTGGSDLVARIVHKLTGMNVGRAMFFFDAGVILLSIATYLDLERAMYTLVALFIGARVVDLVQETAYAARAVLVISPRSQAIARRVLAELERGATYIRGIGAYSGTEYPLLYVVVSQSELARLKQIIFEEDPRAFFVVTEAHDVHGEGFTWESPAEGPRPSPEPPPSRDAV</sequence>
<dbReference type="Gene3D" id="3.30.70.120">
    <property type="match status" value="1"/>
</dbReference>
<dbReference type="InterPro" id="IPR019264">
    <property type="entry name" value="DUF2179"/>
</dbReference>
<dbReference type="EMBL" id="PEBW01000003">
    <property type="protein sequence ID" value="PTQ51992.1"/>
    <property type="molecule type" value="Genomic_DNA"/>
</dbReference>
<dbReference type="CDD" id="cd16380">
    <property type="entry name" value="YitT_C"/>
    <property type="match status" value="1"/>
</dbReference>
<feature type="transmembrane region" description="Helical" evidence="7">
    <location>
        <begin position="153"/>
        <end position="172"/>
    </location>
</feature>
<organism evidence="9 10">
    <name type="scientific">Brockia lithotrophica</name>
    <dbReference type="NCBI Taxonomy" id="933949"/>
    <lineage>
        <taxon>Bacteria</taxon>
        <taxon>Bacillati</taxon>
        <taxon>Bacillota</taxon>
        <taxon>Bacilli</taxon>
        <taxon>Bacillales</taxon>
        <taxon>Bacillales Family X. Incertae Sedis</taxon>
        <taxon>Brockia</taxon>
    </lineage>
</organism>
<evidence type="ECO:0000256" key="7">
    <source>
        <dbReference type="SAM" id="Phobius"/>
    </source>
</evidence>
<dbReference type="Proteomes" id="UP000244016">
    <property type="component" value="Unassembled WGS sequence"/>
</dbReference>
<evidence type="ECO:0000256" key="2">
    <source>
        <dbReference type="ARBA" id="ARBA00022475"/>
    </source>
</evidence>
<evidence type="ECO:0000256" key="3">
    <source>
        <dbReference type="ARBA" id="ARBA00022692"/>
    </source>
</evidence>
<name>A0A2T5G752_9BACL</name>
<feature type="compositionally biased region" description="Pro residues" evidence="6">
    <location>
        <begin position="290"/>
        <end position="304"/>
    </location>
</feature>
<reference evidence="9 10" key="1">
    <citation type="submission" date="2017-08" db="EMBL/GenBank/DDBJ databases">
        <title>Burning lignite coal seam in the remote Altai Mountains harbors a hydrogen-driven thermophilic microbial community.</title>
        <authorList>
            <person name="Kadnikov V.V."/>
            <person name="Mardanov A.V."/>
            <person name="Ivasenko D."/>
            <person name="Beletsky A.V."/>
            <person name="Karnachuk O.V."/>
            <person name="Ravin N.V."/>
        </authorList>
    </citation>
    <scope>NUCLEOTIDE SEQUENCE [LARGE SCALE GENOMIC DNA]</scope>
    <source>
        <strain evidence="9">AL31</strain>
    </source>
</reference>
<dbReference type="AlphaFoldDB" id="A0A2T5G752"/>
<evidence type="ECO:0000256" key="4">
    <source>
        <dbReference type="ARBA" id="ARBA00022989"/>
    </source>
</evidence>
<keyword evidence="3 7" id="KW-0812">Transmembrane</keyword>
<feature type="transmembrane region" description="Helical" evidence="7">
    <location>
        <begin position="55"/>
        <end position="74"/>
    </location>
</feature>
<evidence type="ECO:0000256" key="1">
    <source>
        <dbReference type="ARBA" id="ARBA00004651"/>
    </source>
</evidence>
<evidence type="ECO:0000256" key="6">
    <source>
        <dbReference type="SAM" id="MobiDB-lite"/>
    </source>
</evidence>
<comment type="subcellular location">
    <subcellularLocation>
        <location evidence="1">Cell membrane</location>
        <topology evidence="1">Multi-pass membrane protein</topology>
    </subcellularLocation>
</comment>
<evidence type="ECO:0000256" key="5">
    <source>
        <dbReference type="ARBA" id="ARBA00023136"/>
    </source>
</evidence>
<dbReference type="InterPro" id="IPR051461">
    <property type="entry name" value="UPF0750_membrane"/>
</dbReference>
<feature type="transmembrane region" description="Helical" evidence="7">
    <location>
        <begin position="12"/>
        <end position="35"/>
    </location>
</feature>
<feature type="transmembrane region" description="Helical" evidence="7">
    <location>
        <begin position="111"/>
        <end position="132"/>
    </location>
</feature>
<evidence type="ECO:0000313" key="10">
    <source>
        <dbReference type="Proteomes" id="UP000244016"/>
    </source>
</evidence>
<proteinExistence type="predicted"/>
<dbReference type="InterPro" id="IPR003740">
    <property type="entry name" value="YitT"/>
</dbReference>
<keyword evidence="5 7" id="KW-0472">Membrane</keyword>
<dbReference type="PIRSF" id="PIRSF006483">
    <property type="entry name" value="Membrane_protein_YitT"/>
    <property type="match status" value="1"/>
</dbReference>
<gene>
    <name evidence="9" type="ORF">BLITH_0959</name>
</gene>
<dbReference type="Pfam" id="PF10035">
    <property type="entry name" value="DUF2179"/>
    <property type="match status" value="1"/>
</dbReference>
<evidence type="ECO:0000259" key="8">
    <source>
        <dbReference type="Pfam" id="PF10035"/>
    </source>
</evidence>
<evidence type="ECO:0000313" key="9">
    <source>
        <dbReference type="EMBL" id="PTQ51992.1"/>
    </source>
</evidence>
<accession>A0A2T5G752</accession>
<feature type="region of interest" description="Disordered" evidence="6">
    <location>
        <begin position="281"/>
        <end position="304"/>
    </location>
</feature>
<dbReference type="PANTHER" id="PTHR33545">
    <property type="entry name" value="UPF0750 MEMBRANE PROTEIN YITT-RELATED"/>
    <property type="match status" value="1"/>
</dbReference>
<feature type="transmembrane region" description="Helical" evidence="7">
    <location>
        <begin position="81"/>
        <end position="99"/>
    </location>
</feature>